<dbReference type="Proteomes" id="UP001372834">
    <property type="component" value="Unassembled WGS sequence"/>
</dbReference>
<accession>A0AAN8P5D4</accession>
<name>A0AAN8P5D4_POLSC</name>
<dbReference type="AlphaFoldDB" id="A0AAN8P5D4"/>
<sequence length="235" mass="26352">MKHEIIYLFTLHTGDPNEAQIASLFSVHEDEARMLSAKEVLNLKANVLFSGRKYQPGEYILKDDLVDNLNIKDEIAKDLGLKDEITSALDQHEKSESSSLGEAASTQDNFLERLDEEPGQFGDSLTENSELIKQISDDDEAANGGDVPSVSLEEALQLVGLEDLEKFKQHLKALGDDPEGSDIEEEEEDFLNEMIQTAQFHPPQTPHPRTFPLYLAITYSGGFDSIVREKKNFRI</sequence>
<comment type="caution">
    <text evidence="1">The sequence shown here is derived from an EMBL/GenBank/DDBJ whole genome shotgun (WGS) entry which is preliminary data.</text>
</comment>
<gene>
    <name evidence="1" type="ORF">RUM43_007235</name>
</gene>
<proteinExistence type="predicted"/>
<evidence type="ECO:0000313" key="1">
    <source>
        <dbReference type="EMBL" id="KAK6638965.1"/>
    </source>
</evidence>
<reference evidence="1 2" key="1">
    <citation type="submission" date="2023-10" db="EMBL/GenBank/DDBJ databases">
        <title>Genomes of two closely related lineages of the louse Polyplax serrata with different host specificities.</title>
        <authorList>
            <person name="Martinu J."/>
            <person name="Tarabai H."/>
            <person name="Stefka J."/>
            <person name="Hypsa V."/>
        </authorList>
    </citation>
    <scope>NUCLEOTIDE SEQUENCE [LARGE SCALE GENOMIC DNA]</scope>
    <source>
        <strain evidence="1">HR10_N</strain>
    </source>
</reference>
<protein>
    <submittedName>
        <fullName evidence="1">Uncharacterized protein</fullName>
    </submittedName>
</protein>
<evidence type="ECO:0000313" key="2">
    <source>
        <dbReference type="Proteomes" id="UP001372834"/>
    </source>
</evidence>
<organism evidence="1 2">
    <name type="scientific">Polyplax serrata</name>
    <name type="common">Common mouse louse</name>
    <dbReference type="NCBI Taxonomy" id="468196"/>
    <lineage>
        <taxon>Eukaryota</taxon>
        <taxon>Metazoa</taxon>
        <taxon>Ecdysozoa</taxon>
        <taxon>Arthropoda</taxon>
        <taxon>Hexapoda</taxon>
        <taxon>Insecta</taxon>
        <taxon>Pterygota</taxon>
        <taxon>Neoptera</taxon>
        <taxon>Paraneoptera</taxon>
        <taxon>Psocodea</taxon>
        <taxon>Troctomorpha</taxon>
        <taxon>Phthiraptera</taxon>
        <taxon>Anoplura</taxon>
        <taxon>Polyplacidae</taxon>
        <taxon>Polyplax</taxon>
    </lineage>
</organism>
<dbReference type="EMBL" id="JAWJWE010000003">
    <property type="protein sequence ID" value="KAK6638965.1"/>
    <property type="molecule type" value="Genomic_DNA"/>
</dbReference>